<sequence>MSSGPLQSKFAGMVSCSHQTAERWITACEEWQRQQSQKHRKLIHHQIACLLFLTKRVNTIKKKRFWTESGILVREGISLGLHRDPVRMPNAQTSPFQQEMRRRIWATIQEFDLQAGFDNGPPTLDSCVYFDVDPPRNLNDEDFDENSTELAPSRPIAEYTASSYQHLARQTLPLRLELGRLLSGARQDTKYEDVIRYTDRITEMIDSLPSWNTVENTTNAPEDAKKSLLAFTMLRVQLLQYIFPLHQPYLSMRRTNSRYQFSETIYYNTVRDMILLHDRLMQQNIQTLNFLRDDALTLGVNLCNIALLVPLRGSTNMIVANAQLAISLLDKCLAMKEDHILRCGNNEPWGYSIMCAAYGLLQVRLNDKDPQTAKAACAEQFINLHYRLLAGREPPISGQRTNTAGAAAAQSTNSTLPSSALQLPTLRSKGPYTPTPWWLPNGEPTPATAPAQVAVLDVVQANEFQAVQPINPNFSMELLGLNLTELWADTLDGFQFASFPAVESYDERFERFWNGQSSSHKSATYPVEIFGNVMAIPCHSHNDYWRRRPLFSALGSGCISIEADVWLQDGDLFVGHTRHSLRDNSTLRTLYIDPLTDIMKAVNSLQLSGLEPASTGPLGVFYNDPAQTLTLLVDFKTPGADAWPVLLEQLRPLRDAGWLTHWNGTARIGRPLIVVASGSVGFDVIVANHTYRDVFYDAPLDALEDSTDWQADDGKGVVRYFK</sequence>
<reference evidence="8 9" key="1">
    <citation type="submission" date="2024-01" db="EMBL/GenBank/DDBJ databases">
        <authorList>
            <person name="Allen C."/>
            <person name="Tagirdzhanova G."/>
        </authorList>
    </citation>
    <scope>NUCLEOTIDE SEQUENCE [LARGE SCALE GENOMIC DNA]</scope>
</reference>
<gene>
    <name evidence="8" type="ORF">SBRCBS47491_009481</name>
</gene>
<keyword evidence="4" id="KW-0238">DNA-binding</keyword>
<name>A0ABP0CYI1_9PEZI</name>
<dbReference type="InterPro" id="IPR017946">
    <property type="entry name" value="PLC-like_Pdiesterase_TIM-brl"/>
</dbReference>
<keyword evidence="2" id="KW-0862">Zinc</keyword>
<dbReference type="SMART" id="SM00906">
    <property type="entry name" value="Fungal_trans"/>
    <property type="match status" value="1"/>
</dbReference>
<keyword evidence="1" id="KW-0479">Metal-binding</keyword>
<proteinExistence type="predicted"/>
<evidence type="ECO:0000256" key="1">
    <source>
        <dbReference type="ARBA" id="ARBA00022723"/>
    </source>
</evidence>
<evidence type="ECO:0000259" key="7">
    <source>
        <dbReference type="SMART" id="SM00906"/>
    </source>
</evidence>
<dbReference type="EMBL" id="CAWUHC010000151">
    <property type="protein sequence ID" value="CAK7235985.1"/>
    <property type="molecule type" value="Genomic_DNA"/>
</dbReference>
<comment type="caution">
    <text evidence="8">The sequence shown here is derived from an EMBL/GenBank/DDBJ whole genome shotgun (WGS) entry which is preliminary data.</text>
</comment>
<evidence type="ECO:0000256" key="5">
    <source>
        <dbReference type="ARBA" id="ARBA00023163"/>
    </source>
</evidence>
<dbReference type="InterPro" id="IPR051430">
    <property type="entry name" value="Fungal_TF_Env_Response"/>
</dbReference>
<keyword evidence="5" id="KW-0804">Transcription</keyword>
<evidence type="ECO:0000256" key="2">
    <source>
        <dbReference type="ARBA" id="ARBA00022833"/>
    </source>
</evidence>
<accession>A0ABP0CYI1</accession>
<organism evidence="8 9">
    <name type="scientific">Sporothrix bragantina</name>
    <dbReference type="NCBI Taxonomy" id="671064"/>
    <lineage>
        <taxon>Eukaryota</taxon>
        <taxon>Fungi</taxon>
        <taxon>Dikarya</taxon>
        <taxon>Ascomycota</taxon>
        <taxon>Pezizomycotina</taxon>
        <taxon>Sordariomycetes</taxon>
        <taxon>Sordariomycetidae</taxon>
        <taxon>Ophiostomatales</taxon>
        <taxon>Ophiostomataceae</taxon>
        <taxon>Sporothrix</taxon>
    </lineage>
</organism>
<keyword evidence="9" id="KW-1185">Reference proteome</keyword>
<dbReference type="PANTHER" id="PTHR31944">
    <property type="entry name" value="HEME-RESPONSIVE ZINC FINGER TRANSCRIPTION FACTOR HAP1"/>
    <property type="match status" value="1"/>
</dbReference>
<dbReference type="CDD" id="cd12148">
    <property type="entry name" value="fungal_TF_MHR"/>
    <property type="match status" value="1"/>
</dbReference>
<keyword evidence="3" id="KW-0805">Transcription regulation</keyword>
<dbReference type="PANTHER" id="PTHR31944:SF130">
    <property type="entry name" value="ZN(II)2CYS6 TRANSCRIPTION FACTO (EUROFUNG)"/>
    <property type="match status" value="1"/>
</dbReference>
<dbReference type="InterPro" id="IPR007219">
    <property type="entry name" value="XnlR_reg_dom"/>
</dbReference>
<evidence type="ECO:0000313" key="9">
    <source>
        <dbReference type="Proteomes" id="UP001642406"/>
    </source>
</evidence>
<evidence type="ECO:0000313" key="8">
    <source>
        <dbReference type="EMBL" id="CAK7235985.1"/>
    </source>
</evidence>
<dbReference type="SUPFAM" id="SSF51695">
    <property type="entry name" value="PLC-like phosphodiesterases"/>
    <property type="match status" value="1"/>
</dbReference>
<evidence type="ECO:0000256" key="3">
    <source>
        <dbReference type="ARBA" id="ARBA00023015"/>
    </source>
</evidence>
<dbReference type="Proteomes" id="UP001642406">
    <property type="component" value="Unassembled WGS sequence"/>
</dbReference>
<evidence type="ECO:0000256" key="4">
    <source>
        <dbReference type="ARBA" id="ARBA00023125"/>
    </source>
</evidence>
<keyword evidence="6" id="KW-0539">Nucleus</keyword>
<dbReference type="Pfam" id="PF04082">
    <property type="entry name" value="Fungal_trans"/>
    <property type="match status" value="1"/>
</dbReference>
<feature type="domain" description="Xylanolytic transcriptional activator regulatory" evidence="7">
    <location>
        <begin position="65"/>
        <end position="141"/>
    </location>
</feature>
<evidence type="ECO:0000256" key="6">
    <source>
        <dbReference type="ARBA" id="ARBA00023242"/>
    </source>
</evidence>
<protein>
    <recommendedName>
        <fullName evidence="7">Xylanolytic transcriptional activator regulatory domain-containing protein</fullName>
    </recommendedName>
</protein>